<evidence type="ECO:0000313" key="2">
    <source>
        <dbReference type="EMBL" id="KAF7347742.1"/>
    </source>
</evidence>
<accession>A0A8H7CTJ6</accession>
<dbReference type="GO" id="GO:0005657">
    <property type="term" value="C:replication fork"/>
    <property type="evidence" value="ECO:0007669"/>
    <property type="project" value="InterPro"/>
</dbReference>
<dbReference type="CDD" id="cd19490">
    <property type="entry name" value="XRCC2"/>
    <property type="match status" value="1"/>
</dbReference>
<dbReference type="GO" id="GO:0042148">
    <property type="term" value="P:DNA strand invasion"/>
    <property type="evidence" value="ECO:0007669"/>
    <property type="project" value="TreeGrafter"/>
</dbReference>
<evidence type="ECO:0000313" key="3">
    <source>
        <dbReference type="Proteomes" id="UP000620124"/>
    </source>
</evidence>
<dbReference type="AlphaFoldDB" id="A0A8H7CTJ6"/>
<dbReference type="GO" id="GO:0000400">
    <property type="term" value="F:four-way junction DNA binding"/>
    <property type="evidence" value="ECO:0007669"/>
    <property type="project" value="TreeGrafter"/>
</dbReference>
<dbReference type="Pfam" id="PF08423">
    <property type="entry name" value="Rad51"/>
    <property type="match status" value="1"/>
</dbReference>
<dbReference type="PANTHER" id="PTHR46644">
    <property type="entry name" value="DNA REPAIR PROTEIN XRCC2"/>
    <property type="match status" value="1"/>
</dbReference>
<comment type="caution">
    <text evidence="2">The sequence shown here is derived from an EMBL/GenBank/DDBJ whole genome shotgun (WGS) entry which is preliminary data.</text>
</comment>
<feature type="domain" description="Rad51-like C-terminal" evidence="1">
    <location>
        <begin position="53"/>
        <end position="231"/>
    </location>
</feature>
<dbReference type="SUPFAM" id="SSF52540">
    <property type="entry name" value="P-loop containing nucleoside triphosphate hydrolases"/>
    <property type="match status" value="1"/>
</dbReference>
<dbReference type="EMBL" id="JACAZI010000012">
    <property type="protein sequence ID" value="KAF7347742.1"/>
    <property type="molecule type" value="Genomic_DNA"/>
</dbReference>
<organism evidence="2 3">
    <name type="scientific">Mycena venus</name>
    <dbReference type="NCBI Taxonomy" id="2733690"/>
    <lineage>
        <taxon>Eukaryota</taxon>
        <taxon>Fungi</taxon>
        <taxon>Dikarya</taxon>
        <taxon>Basidiomycota</taxon>
        <taxon>Agaricomycotina</taxon>
        <taxon>Agaricomycetes</taxon>
        <taxon>Agaricomycetidae</taxon>
        <taxon>Agaricales</taxon>
        <taxon>Marasmiineae</taxon>
        <taxon>Mycenaceae</taxon>
        <taxon>Mycena</taxon>
    </lineage>
</organism>
<evidence type="ECO:0000259" key="1">
    <source>
        <dbReference type="Pfam" id="PF08423"/>
    </source>
</evidence>
<sequence>MVVFSGREPLTQGNKFTADCMLDAIPSESLFPLLTAVRTAAPPPPIPIPNFGALNWGDVLEIQGPSGSGKTQLLYLLLATCIMPCSLGGWEKAAVIFDTEASFDPRNFHRVLSCLVRASSRSNTSSDVAPLLAETALHNLHILRPVSTASLAAAIYNLPAYQKTRMPDVGIALVAVDSLSAFYWPDRFTAEQLRPLALPNSSTPLQHVLTALQKFRLSHNPITVLTNWALTVADNSSGPPTAPPILYKQHLPSFPSFPDSTAANSTSLPLTHHITLISGTYPAIPWQCIIFSQPRRRGKSYWIYPASREIPGW</sequence>
<proteinExistence type="predicted"/>
<protein>
    <submittedName>
        <fullName evidence="2">Dna repair protein xrcc2-like protein</fullName>
    </submittedName>
</protein>
<keyword evidence="3" id="KW-1185">Reference proteome</keyword>
<name>A0A8H7CTJ6_9AGAR</name>
<gene>
    <name evidence="2" type="ORF">MVEN_01531600</name>
</gene>
<reference evidence="2" key="1">
    <citation type="submission" date="2020-05" db="EMBL/GenBank/DDBJ databases">
        <title>Mycena genomes resolve the evolution of fungal bioluminescence.</title>
        <authorList>
            <person name="Tsai I.J."/>
        </authorList>
    </citation>
    <scope>NUCLEOTIDE SEQUENCE</scope>
    <source>
        <strain evidence="2">CCC161011</strain>
    </source>
</reference>
<dbReference type="InterPro" id="IPR013632">
    <property type="entry name" value="Rad51_C"/>
</dbReference>
<dbReference type="GO" id="GO:0000724">
    <property type="term" value="P:double-strand break repair via homologous recombination"/>
    <property type="evidence" value="ECO:0007669"/>
    <property type="project" value="InterPro"/>
</dbReference>
<dbReference type="Gene3D" id="3.40.50.300">
    <property type="entry name" value="P-loop containing nucleotide triphosphate hydrolases"/>
    <property type="match status" value="1"/>
</dbReference>
<dbReference type="GO" id="GO:0005815">
    <property type="term" value="C:microtubule organizing center"/>
    <property type="evidence" value="ECO:0007669"/>
    <property type="project" value="TreeGrafter"/>
</dbReference>
<dbReference type="PANTHER" id="PTHR46644:SF2">
    <property type="entry name" value="DNA REPAIR PROTEIN XRCC2"/>
    <property type="match status" value="1"/>
</dbReference>
<dbReference type="GO" id="GO:0033063">
    <property type="term" value="C:Rad51B-Rad51C-Rad51D-XRCC2 complex"/>
    <property type="evidence" value="ECO:0007669"/>
    <property type="project" value="InterPro"/>
</dbReference>
<dbReference type="OrthoDB" id="420422at2759"/>
<dbReference type="InterPro" id="IPR030547">
    <property type="entry name" value="XRCC2"/>
</dbReference>
<dbReference type="InterPro" id="IPR027417">
    <property type="entry name" value="P-loop_NTPase"/>
</dbReference>
<dbReference type="Proteomes" id="UP000620124">
    <property type="component" value="Unassembled WGS sequence"/>
</dbReference>